<dbReference type="EMBL" id="BNBC01000019">
    <property type="protein sequence ID" value="GHE81908.1"/>
    <property type="molecule type" value="Genomic_DNA"/>
</dbReference>
<feature type="domain" description="Ferric siderophore reductase C-terminal" evidence="1">
    <location>
        <begin position="229"/>
        <end position="248"/>
    </location>
</feature>
<accession>A0A919A194</accession>
<reference evidence="2" key="2">
    <citation type="submission" date="2020-09" db="EMBL/GenBank/DDBJ databases">
        <authorList>
            <person name="Sun Q."/>
            <person name="Ohkuma M."/>
        </authorList>
    </citation>
    <scope>NUCLEOTIDE SEQUENCE</scope>
    <source>
        <strain evidence="2">JCM 3302</strain>
    </source>
</reference>
<comment type="caution">
    <text evidence="2">The sequence shown here is derived from an EMBL/GenBank/DDBJ whole genome shotgun (WGS) entry which is preliminary data.</text>
</comment>
<dbReference type="AlphaFoldDB" id="A0A919A194"/>
<keyword evidence="3" id="KW-1185">Reference proteome</keyword>
<dbReference type="Pfam" id="PF11575">
    <property type="entry name" value="FhuF_C"/>
    <property type="match status" value="1"/>
</dbReference>
<reference evidence="2" key="1">
    <citation type="journal article" date="2014" name="Int. J. Syst. Evol. Microbiol.">
        <title>Complete genome sequence of Corynebacterium casei LMG S-19264T (=DSM 44701T), isolated from a smear-ripened cheese.</title>
        <authorList>
            <consortium name="US DOE Joint Genome Institute (JGI-PGF)"/>
            <person name="Walter F."/>
            <person name="Albersmeier A."/>
            <person name="Kalinowski J."/>
            <person name="Ruckert C."/>
        </authorList>
    </citation>
    <scope>NUCLEOTIDE SEQUENCE</scope>
    <source>
        <strain evidence="2">JCM 3302</strain>
    </source>
</reference>
<evidence type="ECO:0000259" key="1">
    <source>
        <dbReference type="Pfam" id="PF11575"/>
    </source>
</evidence>
<dbReference type="InterPro" id="IPR024726">
    <property type="entry name" value="FhuF_C"/>
</dbReference>
<organism evidence="2 3">
    <name type="scientific">Streptomyces spiralis</name>
    <dbReference type="NCBI Taxonomy" id="66376"/>
    <lineage>
        <taxon>Bacteria</taxon>
        <taxon>Bacillati</taxon>
        <taxon>Actinomycetota</taxon>
        <taxon>Actinomycetes</taxon>
        <taxon>Kitasatosporales</taxon>
        <taxon>Streptomycetaceae</taxon>
        <taxon>Streptomyces</taxon>
    </lineage>
</organism>
<dbReference type="Proteomes" id="UP000641386">
    <property type="component" value="Unassembled WGS sequence"/>
</dbReference>
<gene>
    <name evidence="2" type="ORF">GCM10014715_41930</name>
</gene>
<name>A0A919A194_9ACTN</name>
<proteinExistence type="predicted"/>
<evidence type="ECO:0000313" key="3">
    <source>
        <dbReference type="Proteomes" id="UP000641386"/>
    </source>
</evidence>
<protein>
    <recommendedName>
        <fullName evidence="1">Ferric siderophore reductase C-terminal domain-containing protein</fullName>
    </recommendedName>
</protein>
<dbReference type="GO" id="GO:0051537">
    <property type="term" value="F:2 iron, 2 sulfur cluster binding"/>
    <property type="evidence" value="ECO:0007669"/>
    <property type="project" value="InterPro"/>
</dbReference>
<evidence type="ECO:0000313" key="2">
    <source>
        <dbReference type="EMBL" id="GHE81908.1"/>
    </source>
</evidence>
<sequence>MDTPWWNPLRDLVVLLLVDLDPDLAALRSLGGFFVLRTGEPPRAALLTLAQAYGDAASGSDEHPLAVRVRRVADGIRAAEPRVAASVAQQALMARLWSTVLGCAVLYGRIPDLDPRLLRWAPAGSAPDDLWLTRVRGLPADADTLADAVLHGHLQPLAAALRVRHRLAPGLSRGNAASALAGAARQLARLARDHGRPGAGDHARDLAARLLAHPLLAGTGTLDDTGFRRRSCCLYYRVPGGGVCGDCCFTRAPRSSARAASE</sequence>